<dbReference type="InterPro" id="IPR008979">
    <property type="entry name" value="Galactose-bd-like_sf"/>
</dbReference>
<dbReference type="InterPro" id="IPR013736">
    <property type="entry name" value="Xaa-Pro_dipept_C"/>
</dbReference>
<gene>
    <name evidence="10" type="ORF">F5544_35985</name>
</gene>
<evidence type="ECO:0000256" key="8">
    <source>
        <dbReference type="ARBA" id="ARBA00030045"/>
    </source>
</evidence>
<name>A0A6G9YPL9_9NOCA</name>
<dbReference type="InterPro" id="IPR029058">
    <property type="entry name" value="AB_hydrolase_fold"/>
</dbReference>
<keyword evidence="11" id="KW-1185">Reference proteome</keyword>
<comment type="catalytic activity">
    <reaction evidence="1">
        <text>Hydrolyzes Xaa-Pro-|- bonds to release unblocked, N-terminal dipeptides from substrates including Ala-Pro-|-p-nitroanilide and (sequentially) Tyr-Pro-|-Phe-Pro-|-Gly-Pro-|-Ile.</text>
        <dbReference type="EC" id="3.4.14.11"/>
    </reaction>
</comment>
<sequence length="687" mass="73293">MGIPNFDPQCRPGQRTGQIGSLTLRSLPVAQPITCRRAPHHPVHSQKGLCSMGIQQSRWCSGRLDGRILRRLPRIALMGAASVLLLYGAPAMAAAPAAGPAVSGGEAQPVFDPGATVRQDLWVRAPVDSDGDGKDDEVHVQLVRPAGATGKLPVVYQASPYFSGGNDVTNHNVDVELYVPPDGAEARRAQPPGPVRNLVPEELRANGITLSDGQIHWQYEDYFLSRGFAVMYGESLGTGKSTGCPTSGATNETVGARAPIDWLNGRADAHDEQGNPVTADWASGKVGMMGVSYNGTLPNAVATTGVPGLEAIVPIGAISSWYDYYRAAGAVVAPGTYQGEDTDVLAKYVYTREDRDVCKPVIDQLEQDQDRITGDYNGFWNERNYLNAVGNVHAAVLSAHGLNDFNVKTKNVAQWYSALANAGVPHKIWLHQSGHTDPIGLRREEWLRTVNRWFSKYLLGEDNGIDREPKATIQREDKSWVDEADWPAPGTSDAAAMFQPGGNAVGGLVSATSDGANNSVTESLDDDATKLAADLVAAPSSPNRLAYFTKPVSTSLRVSGSVCVAFRMSFQRAAANVTALLVDRAPDGTSRIVTRGWTDPQNRDSISETSAITPGEEYGVRLSMEPHDYVLASGHQLGIVVLSSDNEFTLLPKPGPGFGVNLGETRIAFPVVGGQAAFDAAIGSSQA</sequence>
<keyword evidence="7" id="KW-0720">Serine protease</keyword>
<evidence type="ECO:0000256" key="2">
    <source>
        <dbReference type="ARBA" id="ARBA00010819"/>
    </source>
</evidence>
<dbReference type="SUPFAM" id="SSF49785">
    <property type="entry name" value="Galactose-binding domain-like"/>
    <property type="match status" value="1"/>
</dbReference>
<dbReference type="GO" id="GO:0006508">
    <property type="term" value="P:proteolysis"/>
    <property type="evidence" value="ECO:0007669"/>
    <property type="project" value="UniProtKB-KW"/>
</dbReference>
<dbReference type="InterPro" id="IPR000383">
    <property type="entry name" value="Xaa-Pro-like_dom"/>
</dbReference>
<dbReference type="InterPro" id="IPR005674">
    <property type="entry name" value="CocE/Ser_esterase"/>
</dbReference>
<evidence type="ECO:0000256" key="6">
    <source>
        <dbReference type="ARBA" id="ARBA00022801"/>
    </source>
</evidence>
<dbReference type="NCBIfam" id="NF003780">
    <property type="entry name" value="PRK05371.1-1"/>
    <property type="match status" value="1"/>
</dbReference>
<dbReference type="PRINTS" id="PR00923">
    <property type="entry name" value="LACTOPTASE"/>
</dbReference>
<dbReference type="GO" id="GO:0004177">
    <property type="term" value="F:aminopeptidase activity"/>
    <property type="evidence" value="ECO:0007669"/>
    <property type="project" value="UniProtKB-KW"/>
</dbReference>
<dbReference type="KEGG" id="nah:F5544_35985"/>
<dbReference type="SUPFAM" id="SSF53474">
    <property type="entry name" value="alpha/beta-Hydrolases"/>
    <property type="match status" value="1"/>
</dbReference>
<evidence type="ECO:0000313" key="10">
    <source>
        <dbReference type="EMBL" id="QIS15027.1"/>
    </source>
</evidence>
<accession>A0A6G9YPL9</accession>
<evidence type="ECO:0000313" key="11">
    <source>
        <dbReference type="Proteomes" id="UP000503540"/>
    </source>
</evidence>
<dbReference type="NCBIfam" id="TIGR00976">
    <property type="entry name" value="CocE_NonD"/>
    <property type="match status" value="1"/>
</dbReference>
<protein>
    <recommendedName>
        <fullName evidence="3">Xaa-Pro dipeptidyl-peptidase</fullName>
        <ecNumber evidence="3">3.4.14.11</ecNumber>
    </recommendedName>
    <alternativeName>
        <fullName evidence="8">X-prolyl-dipeptidyl aminopeptidase</fullName>
    </alternativeName>
</protein>
<dbReference type="EMBL" id="CP046172">
    <property type="protein sequence ID" value="QIS15027.1"/>
    <property type="molecule type" value="Genomic_DNA"/>
</dbReference>
<organism evidence="10 11">
    <name type="scientific">Nocardia arthritidis</name>
    <dbReference type="NCBI Taxonomy" id="228602"/>
    <lineage>
        <taxon>Bacteria</taxon>
        <taxon>Bacillati</taxon>
        <taxon>Actinomycetota</taxon>
        <taxon>Actinomycetes</taxon>
        <taxon>Mycobacteriales</taxon>
        <taxon>Nocardiaceae</taxon>
        <taxon>Nocardia</taxon>
    </lineage>
</organism>
<evidence type="ECO:0000256" key="4">
    <source>
        <dbReference type="ARBA" id="ARBA00022438"/>
    </source>
</evidence>
<dbReference type="EC" id="3.4.14.11" evidence="3"/>
<dbReference type="Pfam" id="PF08530">
    <property type="entry name" value="PepX_C"/>
    <property type="match status" value="1"/>
</dbReference>
<keyword evidence="5" id="KW-0645">Protease</keyword>
<dbReference type="GO" id="GO:0008239">
    <property type="term" value="F:dipeptidyl-peptidase activity"/>
    <property type="evidence" value="ECO:0007669"/>
    <property type="project" value="UniProtKB-EC"/>
</dbReference>
<evidence type="ECO:0000256" key="5">
    <source>
        <dbReference type="ARBA" id="ARBA00022670"/>
    </source>
</evidence>
<dbReference type="Gene3D" id="3.40.50.1820">
    <property type="entry name" value="alpha/beta hydrolase"/>
    <property type="match status" value="2"/>
</dbReference>
<evidence type="ECO:0000256" key="3">
    <source>
        <dbReference type="ARBA" id="ARBA00012463"/>
    </source>
</evidence>
<dbReference type="GO" id="GO:0008236">
    <property type="term" value="F:serine-type peptidase activity"/>
    <property type="evidence" value="ECO:0007669"/>
    <property type="project" value="UniProtKB-KW"/>
</dbReference>
<reference evidence="10 11" key="1">
    <citation type="journal article" date="2019" name="ACS Chem. Biol.">
        <title>Identification and Mobilization of a Cryptic Antibiotic Biosynthesis Gene Locus from a Human-Pathogenic Nocardia Isolate.</title>
        <authorList>
            <person name="Herisse M."/>
            <person name="Ishida K."/>
            <person name="Porter J.L."/>
            <person name="Howden B."/>
            <person name="Hertweck C."/>
            <person name="Stinear T.P."/>
            <person name="Pidot S.J."/>
        </authorList>
    </citation>
    <scope>NUCLEOTIDE SEQUENCE [LARGE SCALE GENOMIC DNA]</scope>
    <source>
        <strain evidence="10 11">AUSMDU00012717</strain>
    </source>
</reference>
<keyword evidence="4" id="KW-0031">Aminopeptidase</keyword>
<evidence type="ECO:0000259" key="9">
    <source>
        <dbReference type="SMART" id="SM00939"/>
    </source>
</evidence>
<comment type="similarity">
    <text evidence="2">Belongs to the peptidase S15 family.</text>
</comment>
<dbReference type="SMART" id="SM00939">
    <property type="entry name" value="PepX_C"/>
    <property type="match status" value="1"/>
</dbReference>
<dbReference type="InterPro" id="IPR008252">
    <property type="entry name" value="Pept_S15_Xpro"/>
</dbReference>
<dbReference type="Pfam" id="PF02129">
    <property type="entry name" value="Peptidase_S15"/>
    <property type="match status" value="1"/>
</dbReference>
<proteinExistence type="inferred from homology"/>
<evidence type="ECO:0000256" key="7">
    <source>
        <dbReference type="ARBA" id="ARBA00022825"/>
    </source>
</evidence>
<keyword evidence="6 10" id="KW-0378">Hydrolase</keyword>
<dbReference type="Proteomes" id="UP000503540">
    <property type="component" value="Chromosome"/>
</dbReference>
<dbReference type="Gene3D" id="2.60.120.260">
    <property type="entry name" value="Galactose-binding domain-like"/>
    <property type="match status" value="1"/>
</dbReference>
<dbReference type="AlphaFoldDB" id="A0A6G9YPL9"/>
<feature type="domain" description="Xaa-Pro dipeptidyl-peptidase C-terminal" evidence="9">
    <location>
        <begin position="451"/>
        <end position="668"/>
    </location>
</feature>
<evidence type="ECO:0000256" key="1">
    <source>
        <dbReference type="ARBA" id="ARBA00000123"/>
    </source>
</evidence>